<organism evidence="2 3">
    <name type="scientific">Methylocaldum szegediense</name>
    <dbReference type="NCBI Taxonomy" id="73780"/>
    <lineage>
        <taxon>Bacteria</taxon>
        <taxon>Pseudomonadati</taxon>
        <taxon>Pseudomonadota</taxon>
        <taxon>Gammaproteobacteria</taxon>
        <taxon>Methylococcales</taxon>
        <taxon>Methylococcaceae</taxon>
        <taxon>Methylocaldum</taxon>
    </lineage>
</organism>
<accession>A0ABM9HYC6</accession>
<feature type="domain" description="PPM-type phosphatase" evidence="1">
    <location>
        <begin position="8"/>
        <end position="179"/>
    </location>
</feature>
<protein>
    <recommendedName>
        <fullName evidence="1">PPM-type phosphatase domain-containing protein</fullName>
    </recommendedName>
</protein>
<dbReference type="SUPFAM" id="SSF81606">
    <property type="entry name" value="PP2C-like"/>
    <property type="match status" value="1"/>
</dbReference>
<name>A0ABM9HYC6_9GAMM</name>
<reference evidence="2 3" key="1">
    <citation type="submission" date="2023-03" db="EMBL/GenBank/DDBJ databases">
        <authorList>
            <person name="Pearce D."/>
        </authorList>
    </citation>
    <scope>NUCLEOTIDE SEQUENCE [LARGE SCALE GENOMIC DNA]</scope>
    <source>
        <strain evidence="2">Msz</strain>
    </source>
</reference>
<evidence type="ECO:0000259" key="1">
    <source>
        <dbReference type="PROSITE" id="PS51746"/>
    </source>
</evidence>
<dbReference type="SMART" id="SM00332">
    <property type="entry name" value="PP2Cc"/>
    <property type="match status" value="1"/>
</dbReference>
<dbReference type="RefSeq" id="WP_026612052.1">
    <property type="nucleotide sequence ID" value="NZ_OX458333.1"/>
</dbReference>
<dbReference type="Gene3D" id="3.60.40.10">
    <property type="entry name" value="PPM-type phosphatase domain"/>
    <property type="match status" value="1"/>
</dbReference>
<keyword evidence="3" id="KW-1185">Reference proteome</keyword>
<dbReference type="EMBL" id="OX458333">
    <property type="protein sequence ID" value="CAI8768102.1"/>
    <property type="molecule type" value="Genomic_DNA"/>
</dbReference>
<sequence length="179" mass="20300">MPSHLEIAVGQYSDKGRKETNQDFYGVCIPKEPQLSSKGVAIALADGISSSDVSQIASETAVRSFLEDYFCTSDAWSVRKSAQRVLMAINSWLYAQTQKSQYRYDKDRGYVCTLSGMVIKSTIAHIFHVGDARIYRFRDKALEQLTNDHRFWVSQDQSYLSRALGINPQVEIDYLSRPV</sequence>
<gene>
    <name evidence="2" type="ORF">MSZNOR_0976</name>
</gene>
<dbReference type="InterPro" id="IPR001932">
    <property type="entry name" value="PPM-type_phosphatase-like_dom"/>
</dbReference>
<dbReference type="Proteomes" id="UP001162030">
    <property type="component" value="Chromosome"/>
</dbReference>
<dbReference type="InterPro" id="IPR036457">
    <property type="entry name" value="PPM-type-like_dom_sf"/>
</dbReference>
<evidence type="ECO:0000313" key="2">
    <source>
        <dbReference type="EMBL" id="CAI8768102.1"/>
    </source>
</evidence>
<proteinExistence type="predicted"/>
<evidence type="ECO:0000313" key="3">
    <source>
        <dbReference type="Proteomes" id="UP001162030"/>
    </source>
</evidence>
<dbReference type="PROSITE" id="PS51746">
    <property type="entry name" value="PPM_2"/>
    <property type="match status" value="1"/>
</dbReference>
<dbReference type="Pfam" id="PF13672">
    <property type="entry name" value="PP2C_2"/>
    <property type="match status" value="1"/>
</dbReference>